<dbReference type="PANTHER" id="PTHR47584:SF14">
    <property type="entry name" value="L10-INTERACTING MYB DOMAIN-CONTAINING PROTEIN-LIKE"/>
    <property type="match status" value="1"/>
</dbReference>
<evidence type="ECO:0000256" key="1">
    <source>
        <dbReference type="SAM" id="MobiDB-lite"/>
    </source>
</evidence>
<reference evidence="3 4" key="1">
    <citation type="submission" date="2014-04" db="EMBL/GenBank/DDBJ databases">
        <authorList>
            <consortium name="DOE Joint Genome Institute"/>
            <person name="Kuo A."/>
            <person name="Kohler A."/>
            <person name="Nagy L.G."/>
            <person name="Floudas D."/>
            <person name="Copeland A."/>
            <person name="Barry K.W."/>
            <person name="Cichocki N."/>
            <person name="Veneault-Fourrey C."/>
            <person name="LaButti K."/>
            <person name="Lindquist E.A."/>
            <person name="Lipzen A."/>
            <person name="Lundell T."/>
            <person name="Morin E."/>
            <person name="Murat C."/>
            <person name="Sun H."/>
            <person name="Tunlid A."/>
            <person name="Henrissat B."/>
            <person name="Grigoriev I.V."/>
            <person name="Hibbett D.S."/>
            <person name="Martin F."/>
            <person name="Nordberg H.P."/>
            <person name="Cantor M.N."/>
            <person name="Hua S.X."/>
        </authorList>
    </citation>
    <scope>NUCLEOTIDE SEQUENCE [LARGE SCALE GENOMIC DNA]</scope>
    <source>
        <strain evidence="3 4">Foug A</strain>
    </source>
</reference>
<feature type="compositionally biased region" description="Low complexity" evidence="1">
    <location>
        <begin position="9"/>
        <end position="20"/>
    </location>
</feature>
<dbReference type="InParanoid" id="A0A0C3D465"/>
<dbReference type="PROSITE" id="PS50090">
    <property type="entry name" value="MYB_LIKE"/>
    <property type="match status" value="1"/>
</dbReference>
<dbReference type="AlphaFoldDB" id="A0A0C3D465"/>
<dbReference type="EMBL" id="KN822278">
    <property type="protein sequence ID" value="KIM51184.1"/>
    <property type="molecule type" value="Genomic_DNA"/>
</dbReference>
<feature type="domain" description="Myb-like" evidence="2">
    <location>
        <begin position="17"/>
        <end position="84"/>
    </location>
</feature>
<dbReference type="Proteomes" id="UP000053989">
    <property type="component" value="Unassembled WGS sequence"/>
</dbReference>
<evidence type="ECO:0000313" key="3">
    <source>
        <dbReference type="EMBL" id="KIM51184.1"/>
    </source>
</evidence>
<dbReference type="OrthoDB" id="2688093at2759"/>
<accession>A0A0C3D465</accession>
<dbReference type="HOGENOM" id="CLU_082499_2_2_1"/>
<protein>
    <recommendedName>
        <fullName evidence="2">Myb-like domain-containing protein</fullName>
    </recommendedName>
</protein>
<dbReference type="InterPro" id="IPR045026">
    <property type="entry name" value="LIMYB"/>
</dbReference>
<dbReference type="STRING" id="1036808.A0A0C3D465"/>
<reference evidence="4" key="2">
    <citation type="submission" date="2015-01" db="EMBL/GenBank/DDBJ databases">
        <title>Evolutionary Origins and Diversification of the Mycorrhizal Mutualists.</title>
        <authorList>
            <consortium name="DOE Joint Genome Institute"/>
            <consortium name="Mycorrhizal Genomics Consortium"/>
            <person name="Kohler A."/>
            <person name="Kuo A."/>
            <person name="Nagy L.G."/>
            <person name="Floudas D."/>
            <person name="Copeland A."/>
            <person name="Barry K.W."/>
            <person name="Cichocki N."/>
            <person name="Veneault-Fourrey C."/>
            <person name="LaButti K."/>
            <person name="Lindquist E.A."/>
            <person name="Lipzen A."/>
            <person name="Lundell T."/>
            <person name="Morin E."/>
            <person name="Murat C."/>
            <person name="Riley R."/>
            <person name="Ohm R."/>
            <person name="Sun H."/>
            <person name="Tunlid A."/>
            <person name="Henrissat B."/>
            <person name="Grigoriev I.V."/>
            <person name="Hibbett D.S."/>
            <person name="Martin F."/>
        </authorList>
    </citation>
    <scope>NUCLEOTIDE SEQUENCE [LARGE SCALE GENOMIC DNA]</scope>
    <source>
        <strain evidence="4">Foug A</strain>
    </source>
</reference>
<dbReference type="InterPro" id="IPR001005">
    <property type="entry name" value="SANT/Myb"/>
</dbReference>
<evidence type="ECO:0000259" key="2">
    <source>
        <dbReference type="PROSITE" id="PS50090"/>
    </source>
</evidence>
<dbReference type="PANTHER" id="PTHR47584">
    <property type="match status" value="1"/>
</dbReference>
<dbReference type="InterPro" id="IPR024752">
    <property type="entry name" value="Myb/SANT-like_dom"/>
</dbReference>
<dbReference type="Gene3D" id="1.10.10.60">
    <property type="entry name" value="Homeodomain-like"/>
    <property type="match status" value="1"/>
</dbReference>
<name>A0A0C3D465_9AGAM</name>
<feature type="region of interest" description="Disordered" evidence="1">
    <location>
        <begin position="1"/>
        <end position="22"/>
    </location>
</feature>
<sequence length="153" mass="17029">MPRKSAHLPSKGGSPPSHHSAQASWSDADTYVLLDLVATQKAKAGDGLNFKTAFWNAVAAALCNPTKGAVKSSNACKEKWKRLRKTYELVTRICNTLGFTYLLESGVNVQPESEDIWTVFLKNNKDANSFKNKGWPYYERMKQFMPSQGKGLN</sequence>
<dbReference type="Pfam" id="PF12776">
    <property type="entry name" value="Myb_DNA-bind_3"/>
    <property type="match status" value="1"/>
</dbReference>
<keyword evidence="4" id="KW-1185">Reference proteome</keyword>
<feature type="non-terminal residue" evidence="3">
    <location>
        <position position="153"/>
    </location>
</feature>
<gene>
    <name evidence="3" type="ORF">SCLCIDRAFT_143820</name>
</gene>
<organism evidence="3 4">
    <name type="scientific">Scleroderma citrinum Foug A</name>
    <dbReference type="NCBI Taxonomy" id="1036808"/>
    <lineage>
        <taxon>Eukaryota</taxon>
        <taxon>Fungi</taxon>
        <taxon>Dikarya</taxon>
        <taxon>Basidiomycota</taxon>
        <taxon>Agaricomycotina</taxon>
        <taxon>Agaricomycetes</taxon>
        <taxon>Agaricomycetidae</taxon>
        <taxon>Boletales</taxon>
        <taxon>Sclerodermatineae</taxon>
        <taxon>Sclerodermataceae</taxon>
        <taxon>Scleroderma</taxon>
    </lineage>
</organism>
<evidence type="ECO:0000313" key="4">
    <source>
        <dbReference type="Proteomes" id="UP000053989"/>
    </source>
</evidence>
<proteinExistence type="predicted"/>